<dbReference type="PANTHER" id="PTHR10492:SF57">
    <property type="entry name" value="ATP-DEPENDENT DNA HELICASE"/>
    <property type="match status" value="1"/>
</dbReference>
<dbReference type="GO" id="GO:0006281">
    <property type="term" value="P:DNA repair"/>
    <property type="evidence" value="ECO:0007669"/>
    <property type="project" value="UniProtKB-KW"/>
</dbReference>
<dbReference type="Pfam" id="PF14214">
    <property type="entry name" value="Helitron_like_N"/>
    <property type="match status" value="1"/>
</dbReference>
<dbReference type="Pfam" id="PF16064">
    <property type="entry name" value="DUF4806"/>
    <property type="match status" value="1"/>
</dbReference>
<feature type="domain" description="DNA helicase Pif1-like DEAD-box helicase" evidence="3">
    <location>
        <begin position="1007"/>
        <end position="1222"/>
    </location>
</feature>
<dbReference type="PANTHER" id="PTHR10492">
    <property type="match status" value="1"/>
</dbReference>
<keyword evidence="1" id="KW-0067">ATP-binding</keyword>
<protein>
    <recommendedName>
        <fullName evidence="1">ATP-dependent DNA helicase</fullName>
        <ecNumber evidence="1">5.6.2.3</ecNumber>
    </recommendedName>
</protein>
<name>A0A5N4B0J4_PHOPY</name>
<keyword evidence="1" id="KW-0547">Nucleotide-binding</keyword>
<evidence type="ECO:0000259" key="4">
    <source>
        <dbReference type="Pfam" id="PF14214"/>
    </source>
</evidence>
<comment type="catalytic activity">
    <reaction evidence="1">
        <text>ATP + H2O = ADP + phosphate + H(+)</text>
        <dbReference type="Rhea" id="RHEA:13065"/>
        <dbReference type="ChEBI" id="CHEBI:15377"/>
        <dbReference type="ChEBI" id="CHEBI:15378"/>
        <dbReference type="ChEBI" id="CHEBI:30616"/>
        <dbReference type="ChEBI" id="CHEBI:43474"/>
        <dbReference type="ChEBI" id="CHEBI:456216"/>
        <dbReference type="EC" id="5.6.2.3"/>
    </reaction>
</comment>
<dbReference type="Gene3D" id="3.40.50.300">
    <property type="entry name" value="P-loop containing nucleotide triphosphate hydrolases"/>
    <property type="match status" value="1"/>
</dbReference>
<dbReference type="EMBL" id="VVIM01000001">
    <property type="protein sequence ID" value="KAB0803104.1"/>
    <property type="molecule type" value="Genomic_DNA"/>
</dbReference>
<keyword evidence="1" id="KW-0378">Hydrolase</keyword>
<feature type="domain" description="Helitron helicase-like" evidence="4">
    <location>
        <begin position="364"/>
        <end position="544"/>
    </location>
</feature>
<keyword evidence="7" id="KW-1185">Reference proteome</keyword>
<dbReference type="Proteomes" id="UP000327044">
    <property type="component" value="Unassembled WGS sequence"/>
</dbReference>
<evidence type="ECO:0000313" key="6">
    <source>
        <dbReference type="EMBL" id="KAB0803104.1"/>
    </source>
</evidence>
<keyword evidence="1" id="KW-0234">DNA repair</keyword>
<keyword evidence="1" id="KW-0233">DNA recombination</keyword>
<dbReference type="Pfam" id="PF05970">
    <property type="entry name" value="PIF1"/>
    <property type="match status" value="1"/>
</dbReference>
<feature type="coiled-coil region" evidence="2">
    <location>
        <begin position="34"/>
        <end position="61"/>
    </location>
</feature>
<dbReference type="GO" id="GO:0000723">
    <property type="term" value="P:telomere maintenance"/>
    <property type="evidence" value="ECO:0007669"/>
    <property type="project" value="InterPro"/>
</dbReference>
<dbReference type="InterPro" id="IPR032071">
    <property type="entry name" value="DUF4806"/>
</dbReference>
<feature type="domain" description="DUF4806" evidence="5">
    <location>
        <begin position="1447"/>
        <end position="1526"/>
    </location>
</feature>
<proteinExistence type="inferred from homology"/>
<dbReference type="GO" id="GO:0005524">
    <property type="term" value="F:ATP binding"/>
    <property type="evidence" value="ECO:0007669"/>
    <property type="project" value="UniProtKB-KW"/>
</dbReference>
<evidence type="ECO:0000313" key="7">
    <source>
        <dbReference type="Proteomes" id="UP000327044"/>
    </source>
</evidence>
<keyword evidence="1" id="KW-0227">DNA damage</keyword>
<comment type="caution">
    <text evidence="6">The sequence shown here is derived from an EMBL/GenBank/DDBJ whole genome shotgun (WGS) entry which is preliminary data.</text>
</comment>
<organism evidence="6 7">
    <name type="scientific">Photinus pyralis</name>
    <name type="common">Common eastern firefly</name>
    <name type="synonym">Lampyris pyralis</name>
    <dbReference type="NCBI Taxonomy" id="7054"/>
    <lineage>
        <taxon>Eukaryota</taxon>
        <taxon>Metazoa</taxon>
        <taxon>Ecdysozoa</taxon>
        <taxon>Arthropoda</taxon>
        <taxon>Hexapoda</taxon>
        <taxon>Insecta</taxon>
        <taxon>Pterygota</taxon>
        <taxon>Neoptera</taxon>
        <taxon>Endopterygota</taxon>
        <taxon>Coleoptera</taxon>
        <taxon>Polyphaga</taxon>
        <taxon>Elateriformia</taxon>
        <taxon>Elateroidea</taxon>
        <taxon>Lampyridae</taxon>
        <taxon>Lampyrinae</taxon>
        <taxon>Photinus</taxon>
    </lineage>
</organism>
<evidence type="ECO:0000259" key="5">
    <source>
        <dbReference type="Pfam" id="PF16064"/>
    </source>
</evidence>
<dbReference type="InterPro" id="IPR010285">
    <property type="entry name" value="DNA_helicase_pif1-like_DEAD"/>
</dbReference>
<dbReference type="GO" id="GO:0016887">
    <property type="term" value="F:ATP hydrolysis activity"/>
    <property type="evidence" value="ECO:0007669"/>
    <property type="project" value="RHEA"/>
</dbReference>
<keyword evidence="2" id="KW-0175">Coiled coil</keyword>
<dbReference type="EC" id="5.6.2.3" evidence="1"/>
<keyword evidence="1" id="KW-0347">Helicase</keyword>
<comment type="cofactor">
    <cofactor evidence="1">
        <name>Mg(2+)</name>
        <dbReference type="ChEBI" id="CHEBI:18420"/>
    </cofactor>
</comment>
<dbReference type="SUPFAM" id="SSF52540">
    <property type="entry name" value="P-loop containing nucleoside triphosphate hydrolases"/>
    <property type="match status" value="1"/>
</dbReference>
<gene>
    <name evidence="6" type="ORF">PPYR_00074</name>
</gene>
<dbReference type="InterPro" id="IPR027417">
    <property type="entry name" value="P-loop_NTPase"/>
</dbReference>
<comment type="similarity">
    <text evidence="1">Belongs to the helicase family.</text>
</comment>
<dbReference type="InParanoid" id="A0A5N4B0J4"/>
<reference evidence="6 7" key="1">
    <citation type="journal article" date="2018" name="Elife">
        <title>Firefly genomes illuminate parallel origins of bioluminescence in beetles.</title>
        <authorList>
            <person name="Fallon T.R."/>
            <person name="Lower S.E."/>
            <person name="Chang C.H."/>
            <person name="Bessho-Uehara M."/>
            <person name="Martin G.J."/>
            <person name="Bewick A.J."/>
            <person name="Behringer M."/>
            <person name="Debat H.J."/>
            <person name="Wong I."/>
            <person name="Day J.C."/>
            <person name="Suvorov A."/>
            <person name="Silva C.J."/>
            <person name="Stanger-Hall K.F."/>
            <person name="Hall D.W."/>
            <person name="Schmitz R.J."/>
            <person name="Nelson D.R."/>
            <person name="Lewis S.M."/>
            <person name="Shigenobu S."/>
            <person name="Bybee S.M."/>
            <person name="Larracuente A.M."/>
            <person name="Oba Y."/>
            <person name="Weng J.K."/>
        </authorList>
    </citation>
    <scope>NUCLEOTIDE SEQUENCE [LARGE SCALE GENOMIC DNA]</scope>
    <source>
        <strain evidence="6">1611_PpyrPB1</strain>
        <tissue evidence="6">Whole body</tissue>
    </source>
</reference>
<dbReference type="InterPro" id="IPR025476">
    <property type="entry name" value="Helitron_helicase-like"/>
</dbReference>
<evidence type="ECO:0000259" key="3">
    <source>
        <dbReference type="Pfam" id="PF05970"/>
    </source>
</evidence>
<accession>A0A5N4B0J4</accession>
<evidence type="ECO:0000256" key="1">
    <source>
        <dbReference type="RuleBase" id="RU363044"/>
    </source>
</evidence>
<dbReference type="GO" id="GO:0006310">
    <property type="term" value="P:DNA recombination"/>
    <property type="evidence" value="ECO:0007669"/>
    <property type="project" value="UniProtKB-KW"/>
</dbReference>
<sequence length="1534" mass="175851">MPRRRSDIGRRTRQINYVRHARSRRTEEEHAAENEQVRNHNSRVRENITQEQRQMRSEERRVAYRRVRSATRATNRMTFLRLAFDYDPTIDYNSHRNIDIGNMDKVCAHCQALKYETEAPGLCCVNGQVKLTPLQQAPEPLLTLVSGTTSQSKHFLTNIRKYNSCFQMTSFGADKIITDHFMPTFKVQGQIYHTVGSLLPISDEQHKFLQIYFLGSSDDEVNTRCAITSGIRRQIVESLQMLLDQHNQLVKLFKTAIDRMPSDNHKIVIRADKTPGGEHSRRFNAPTINEIAIVIGGDQFEARDIVLHRRNDTLQRVSETHRSYDALQYPILFWQGDDGYHFHLKMINPTTGTETTKKISCMNYYAYRLMIRENGDNHILKCRQLFHQYVVDMYAKIETERLLFIRLNQRQLRSEEYIHLRDAINTDGNANNVGRITILPSTYTGSPRHMHEYAQDAMSYVRHYGRPDLFITFTCNPTWNEIKQCLLPGQSHTDRHDITARVFKQKLKSLMGLIVKYNVFGSVRCWMYSIEWQKRGLPHAHILIWCMDKIQPNEVDGIICAEIPDSAIDSELFQIITKNMIHGPCGALNLHSPCMIDGKCSKRYPKQFIPETITGNDGYPLYRRRSTHDNGKSIMVKVRNNDVEIDNRWIVPYSPLLSKIYKAHINVEYCNSVKSIKYICKYVNKGSDMAIFGVAPENNLDEIRQYQLGRYISSNEAIWRIFAFPIHERYPTVVHLAVHLENGQRVYFTTENVFERAAQPPATTLTAFFALCQTDDFAGTLLYSEVPRYFTWNATRKTFERRKQGKPVTGHPQLFSSDALGRLYTVHPNMAECYYLRLLLITVRGPTSFHSLRTVNGVLCESYRDACQHLHLLENDEHWDNSLHEASLTASSYQMRTLFAIIISTCFPSRPVQLWEQHKDAMTDDILHQARNASEHTELQYTAEMYNQSLIYIEDMCLMMANKLLNQLGLPSPNRTITEVCNREIQRETQYDTNALHTFVQDNITNMNQQQTHVYNTIMQAINENNGELYFLDAPGGTGKTYLIALILATVRSNGNIALAIASSGIAATLLDGGRTAHSALKLPLNMQLTETPTCNISKTSAMAKVLQQCKIIIWDECTMAHKKSLEALDRTLRDLRTNQQPFGNAIILLAGDFRQTLPVIARSTPADQLNACLKSSHLWRLFHKLSLTVNMRVQLQNDASANSFASQLLDVGNGKCATDNTTGLITLPADFCVTTESQEELIASVYPNIVDNYTNHQWLSDRAILAAKNKDVSDINIEIQNKLSGQTNIYKSIDCVMDPDEAVNYPIEFLNSLDLPGTPPHILQLKIAQLMESDSEDEDEMITILSKSVHLQKRPRIAVKDYIENVASLYDDSAPDNSDKVTKLVESDQNLEGVESNRGMLVKILHKQNIIMALLNAMNERFANMEKKMVLSAEPSVEISDTIFTKFDFPFNVIEALEDFETFINNPAEFNKVVLEFLRLGGNVPYNFVARSMEKLFTNQLANNFSYYGRKQKRPFNKLNFNKLVIGKFRLGY</sequence>
<evidence type="ECO:0000256" key="2">
    <source>
        <dbReference type="SAM" id="Coils"/>
    </source>
</evidence>
<dbReference type="GO" id="GO:0043139">
    <property type="term" value="F:5'-3' DNA helicase activity"/>
    <property type="evidence" value="ECO:0007669"/>
    <property type="project" value="UniProtKB-EC"/>
</dbReference>